<protein>
    <submittedName>
        <fullName evidence="2">Uncharacterized protein</fullName>
    </submittedName>
</protein>
<reference evidence="2" key="2">
    <citation type="submission" date="2018-08" db="UniProtKB">
        <authorList>
            <consortium name="EnsemblPlants"/>
        </authorList>
    </citation>
    <scope>IDENTIFICATION</scope>
    <source>
        <strain evidence="2">Yugu1</strain>
    </source>
</reference>
<dbReference type="Proteomes" id="UP000004995">
    <property type="component" value="Unassembled WGS sequence"/>
</dbReference>
<dbReference type="InParanoid" id="K3ZA84"/>
<evidence type="ECO:0000313" key="2">
    <source>
        <dbReference type="EnsemblPlants" id="KQL13414"/>
    </source>
</evidence>
<dbReference type="EMBL" id="AGNK02001448">
    <property type="status" value="NOT_ANNOTATED_CDS"/>
    <property type="molecule type" value="Genomic_DNA"/>
</dbReference>
<dbReference type="eggNOG" id="ENOG502SYSK">
    <property type="taxonomic scope" value="Eukaryota"/>
</dbReference>
<feature type="compositionally biased region" description="Basic and acidic residues" evidence="1">
    <location>
        <begin position="1"/>
        <end position="21"/>
    </location>
</feature>
<name>K3ZA84_SETIT</name>
<proteinExistence type="predicted"/>
<gene>
    <name evidence="2" type="primary">LOC101782787</name>
</gene>
<evidence type="ECO:0000256" key="1">
    <source>
        <dbReference type="SAM" id="MobiDB-lite"/>
    </source>
</evidence>
<reference evidence="3" key="1">
    <citation type="journal article" date="2012" name="Nat. Biotechnol.">
        <title>Reference genome sequence of the model plant Setaria.</title>
        <authorList>
            <person name="Bennetzen J.L."/>
            <person name="Schmutz J."/>
            <person name="Wang H."/>
            <person name="Percifield R."/>
            <person name="Hawkins J."/>
            <person name="Pontaroli A.C."/>
            <person name="Estep M."/>
            <person name="Feng L."/>
            <person name="Vaughn J.N."/>
            <person name="Grimwood J."/>
            <person name="Jenkins J."/>
            <person name="Barry K."/>
            <person name="Lindquist E."/>
            <person name="Hellsten U."/>
            <person name="Deshpande S."/>
            <person name="Wang X."/>
            <person name="Wu X."/>
            <person name="Mitros T."/>
            <person name="Triplett J."/>
            <person name="Yang X."/>
            <person name="Ye C.Y."/>
            <person name="Mauro-Herrera M."/>
            <person name="Wang L."/>
            <person name="Li P."/>
            <person name="Sharma M."/>
            <person name="Sharma R."/>
            <person name="Ronald P.C."/>
            <person name="Panaud O."/>
            <person name="Kellogg E.A."/>
            <person name="Brutnell T.P."/>
            <person name="Doust A.N."/>
            <person name="Tuskan G.A."/>
            <person name="Rokhsar D."/>
            <person name="Devos K.M."/>
        </authorList>
    </citation>
    <scope>NUCLEOTIDE SEQUENCE [LARGE SCALE GENOMIC DNA]</scope>
    <source>
        <strain evidence="3">cv. Yugu1</strain>
    </source>
</reference>
<organism evidence="2 3">
    <name type="scientific">Setaria italica</name>
    <name type="common">Foxtail millet</name>
    <name type="synonym">Panicum italicum</name>
    <dbReference type="NCBI Taxonomy" id="4555"/>
    <lineage>
        <taxon>Eukaryota</taxon>
        <taxon>Viridiplantae</taxon>
        <taxon>Streptophyta</taxon>
        <taxon>Embryophyta</taxon>
        <taxon>Tracheophyta</taxon>
        <taxon>Spermatophyta</taxon>
        <taxon>Magnoliopsida</taxon>
        <taxon>Liliopsida</taxon>
        <taxon>Poales</taxon>
        <taxon>Poaceae</taxon>
        <taxon>PACMAD clade</taxon>
        <taxon>Panicoideae</taxon>
        <taxon>Panicodae</taxon>
        <taxon>Paniceae</taxon>
        <taxon>Cenchrinae</taxon>
        <taxon>Setaria</taxon>
    </lineage>
</organism>
<accession>K3ZA84</accession>
<dbReference type="AlphaFoldDB" id="K3ZA84"/>
<feature type="compositionally biased region" description="Basic residues" evidence="1">
    <location>
        <begin position="23"/>
        <end position="52"/>
    </location>
</feature>
<sequence>MHGRRLRDGQERRRRRLDGGHAPRARHEVHRPRRHGRSPRHLRPHHRRHHIHRDQPQGQALLPLRRLRAPLLRTRLRPRRARRRNGHRHRRRRGCQGKCTAAKVVCGHDPHPHLRGSSCSVRSHRRYHPLLSRWPISCRLERGSEKRTRLMHHCIQSVPFLGEHCAGSC</sequence>
<evidence type="ECO:0000313" key="3">
    <source>
        <dbReference type="Proteomes" id="UP000004995"/>
    </source>
</evidence>
<dbReference type="HOGENOM" id="CLU_1581210_0_0_1"/>
<dbReference type="Gramene" id="KQL13414">
    <property type="protein sequence ID" value="KQL13414"/>
    <property type="gene ID" value="SETIT_023455mg"/>
</dbReference>
<keyword evidence="3" id="KW-1185">Reference proteome</keyword>
<feature type="region of interest" description="Disordered" evidence="1">
    <location>
        <begin position="1"/>
        <end position="58"/>
    </location>
</feature>
<dbReference type="EnsemblPlants" id="KQL13414">
    <property type="protein sequence ID" value="KQL13414"/>
    <property type="gene ID" value="SETIT_023455mg"/>
</dbReference>